<name>A0ABU2FAA9_9EURY</name>
<sequence length="116" mass="12337">MPLFGFEKDTLLDLTVNVIPLGIILFFIGAFAVVPAFGVDTVFTTLQFALMISMFLLLAVLTYYAGRAIEGAEEATDHSAIEEPNSATGTLDDGVESSDDDDGAELASDDDELPEA</sequence>
<keyword evidence="4" id="KW-1185">Reference proteome</keyword>
<keyword evidence="2" id="KW-0472">Membrane</keyword>
<feature type="transmembrane region" description="Helical" evidence="2">
    <location>
        <begin position="46"/>
        <end position="65"/>
    </location>
</feature>
<reference evidence="3 4" key="1">
    <citation type="submission" date="2022-06" db="EMBL/GenBank/DDBJ databases">
        <title>Haloarcula sp. a new haloarchaeum isolate from saline soil.</title>
        <authorList>
            <person name="Strakova D."/>
            <person name="Galisteo C."/>
            <person name="Sanchez-Porro C."/>
            <person name="Ventosa A."/>
        </authorList>
    </citation>
    <scope>NUCLEOTIDE SEQUENCE [LARGE SCALE GENOMIC DNA]</scope>
    <source>
        <strain evidence="3 4">S1CR25-12</strain>
    </source>
</reference>
<gene>
    <name evidence="3" type="ORF">NDI56_07385</name>
</gene>
<evidence type="ECO:0000256" key="1">
    <source>
        <dbReference type="SAM" id="MobiDB-lite"/>
    </source>
</evidence>
<dbReference type="EMBL" id="JAMQON010000001">
    <property type="protein sequence ID" value="MDS0259213.1"/>
    <property type="molecule type" value="Genomic_DNA"/>
</dbReference>
<evidence type="ECO:0000313" key="4">
    <source>
        <dbReference type="Proteomes" id="UP001259659"/>
    </source>
</evidence>
<feature type="compositionally biased region" description="Acidic residues" evidence="1">
    <location>
        <begin position="93"/>
        <end position="116"/>
    </location>
</feature>
<dbReference type="Proteomes" id="UP001259659">
    <property type="component" value="Unassembled WGS sequence"/>
</dbReference>
<dbReference type="InterPro" id="IPR046506">
    <property type="entry name" value="DUF6684"/>
</dbReference>
<dbReference type="RefSeq" id="WP_417935947.1">
    <property type="nucleotide sequence ID" value="NZ_JAMQON010000001.1"/>
</dbReference>
<comment type="caution">
    <text evidence="3">The sequence shown here is derived from an EMBL/GenBank/DDBJ whole genome shotgun (WGS) entry which is preliminary data.</text>
</comment>
<keyword evidence="2" id="KW-1133">Transmembrane helix</keyword>
<feature type="transmembrane region" description="Helical" evidence="2">
    <location>
        <begin position="12"/>
        <end position="34"/>
    </location>
</feature>
<evidence type="ECO:0000256" key="2">
    <source>
        <dbReference type="SAM" id="Phobius"/>
    </source>
</evidence>
<proteinExistence type="predicted"/>
<feature type="region of interest" description="Disordered" evidence="1">
    <location>
        <begin position="74"/>
        <end position="116"/>
    </location>
</feature>
<evidence type="ECO:0000313" key="3">
    <source>
        <dbReference type="EMBL" id="MDS0259213.1"/>
    </source>
</evidence>
<dbReference type="Pfam" id="PF20389">
    <property type="entry name" value="DUF6684"/>
    <property type="match status" value="1"/>
</dbReference>
<keyword evidence="2" id="KW-0812">Transmembrane</keyword>
<evidence type="ECO:0008006" key="5">
    <source>
        <dbReference type="Google" id="ProtNLM"/>
    </source>
</evidence>
<accession>A0ABU2FAA9</accession>
<protein>
    <recommendedName>
        <fullName evidence="5">Cox cluster protein</fullName>
    </recommendedName>
</protein>
<organism evidence="3 4">
    <name type="scientific">Haloarcula saliterrae</name>
    <dbReference type="NCBI Taxonomy" id="2950534"/>
    <lineage>
        <taxon>Archaea</taxon>
        <taxon>Methanobacteriati</taxon>
        <taxon>Methanobacteriota</taxon>
        <taxon>Stenosarchaea group</taxon>
        <taxon>Halobacteria</taxon>
        <taxon>Halobacteriales</taxon>
        <taxon>Haloarculaceae</taxon>
        <taxon>Haloarcula</taxon>
    </lineage>
</organism>